<dbReference type="EMBL" id="CAKMRJ010005523">
    <property type="protein sequence ID" value="CAH1447484.1"/>
    <property type="molecule type" value="Genomic_DNA"/>
</dbReference>
<evidence type="ECO:0000313" key="2">
    <source>
        <dbReference type="Proteomes" id="UP001157418"/>
    </source>
</evidence>
<proteinExistence type="predicted"/>
<comment type="caution">
    <text evidence="1">The sequence shown here is derived from an EMBL/GenBank/DDBJ whole genome shotgun (WGS) entry which is preliminary data.</text>
</comment>
<evidence type="ECO:0000313" key="1">
    <source>
        <dbReference type="EMBL" id="CAH1447484.1"/>
    </source>
</evidence>
<gene>
    <name evidence="1" type="ORF">LVIROSA_LOCUS33091</name>
</gene>
<dbReference type="Proteomes" id="UP001157418">
    <property type="component" value="Unassembled WGS sequence"/>
</dbReference>
<keyword evidence="2" id="KW-1185">Reference proteome</keyword>
<name>A0AAU9PB99_9ASTR</name>
<organism evidence="1 2">
    <name type="scientific">Lactuca virosa</name>
    <dbReference type="NCBI Taxonomy" id="75947"/>
    <lineage>
        <taxon>Eukaryota</taxon>
        <taxon>Viridiplantae</taxon>
        <taxon>Streptophyta</taxon>
        <taxon>Embryophyta</taxon>
        <taxon>Tracheophyta</taxon>
        <taxon>Spermatophyta</taxon>
        <taxon>Magnoliopsida</taxon>
        <taxon>eudicotyledons</taxon>
        <taxon>Gunneridae</taxon>
        <taxon>Pentapetalae</taxon>
        <taxon>asterids</taxon>
        <taxon>campanulids</taxon>
        <taxon>Asterales</taxon>
        <taxon>Asteraceae</taxon>
        <taxon>Cichorioideae</taxon>
        <taxon>Cichorieae</taxon>
        <taxon>Lactucinae</taxon>
        <taxon>Lactuca</taxon>
    </lineage>
</organism>
<accession>A0AAU9PB99</accession>
<protein>
    <submittedName>
        <fullName evidence="1">Uncharacterized protein</fullName>
    </submittedName>
</protein>
<dbReference type="AlphaFoldDB" id="A0AAU9PB99"/>
<reference evidence="1 2" key="1">
    <citation type="submission" date="2022-01" db="EMBL/GenBank/DDBJ databases">
        <authorList>
            <person name="Xiong W."/>
            <person name="Schranz E."/>
        </authorList>
    </citation>
    <scope>NUCLEOTIDE SEQUENCE [LARGE SCALE GENOMIC DNA]</scope>
</reference>
<sequence length="144" mass="16933">MYSKIYGVLKEIYGKVENKGGGKEARPRRRIRSLWKEGGGRRKLQELVQRRLIGVTRYMKDVWFESKFHISLFFLFRGSSGYLGFEGVMYCRSHFGQLFKKTATLRKALKESHSCISFVVKKRLKHTRLFDCAPKNEDCDLTRN</sequence>